<gene>
    <name evidence="1" type="ORF">KIPB_008710</name>
</gene>
<comment type="caution">
    <text evidence="1">The sequence shown here is derived from an EMBL/GenBank/DDBJ whole genome shotgun (WGS) entry which is preliminary data.</text>
</comment>
<feature type="non-terminal residue" evidence="1">
    <location>
        <position position="1"/>
    </location>
</feature>
<dbReference type="AlphaFoldDB" id="A0A9K3GK39"/>
<reference evidence="1 2" key="1">
    <citation type="journal article" date="2018" name="PLoS ONE">
        <title>The draft genome of Kipferlia bialata reveals reductive genome evolution in fornicate parasites.</title>
        <authorList>
            <person name="Tanifuji G."/>
            <person name="Takabayashi S."/>
            <person name="Kume K."/>
            <person name="Takagi M."/>
            <person name="Nakayama T."/>
            <person name="Kamikawa R."/>
            <person name="Inagaki Y."/>
            <person name="Hashimoto T."/>
        </authorList>
    </citation>
    <scope>NUCLEOTIDE SEQUENCE [LARGE SCALE GENOMIC DNA]</scope>
    <source>
        <strain evidence="1">NY0173</strain>
    </source>
</reference>
<name>A0A9K3GK39_9EUKA</name>
<evidence type="ECO:0000313" key="1">
    <source>
        <dbReference type="EMBL" id="GIQ86789.1"/>
    </source>
</evidence>
<dbReference type="EMBL" id="BDIP01002764">
    <property type="protein sequence ID" value="GIQ86789.1"/>
    <property type="molecule type" value="Genomic_DNA"/>
</dbReference>
<proteinExistence type="predicted"/>
<evidence type="ECO:0000313" key="2">
    <source>
        <dbReference type="Proteomes" id="UP000265618"/>
    </source>
</evidence>
<keyword evidence="2" id="KW-1185">Reference proteome</keyword>
<accession>A0A9K3GK39</accession>
<dbReference type="Proteomes" id="UP000265618">
    <property type="component" value="Unassembled WGS sequence"/>
</dbReference>
<protein>
    <submittedName>
        <fullName evidence="1">Uncharacterized protein</fullName>
    </submittedName>
</protein>
<sequence length="225" mass="21622">MQPPSKKPAFNFSFGGAPAAGATAAPSTPTAAPAAPTFGAASTVFGGTAPAAPAAPAVGGFSFGGSTAATTTAPATGGFSFGATKPAAPAAPAAGGFSFGSTAPAATAAAPAWGATPAAPVAFGATTAAQPQAQSSLGAVDPRLNPQGTAAYGVLTQSVVSAGQEPTQPNRGWFSDPRMGGTEVIGRAPTPGGALSTIRDIASCYDRHSMMCPFKHVLSISLSLS</sequence>
<organism evidence="1 2">
    <name type="scientific">Kipferlia bialata</name>
    <dbReference type="NCBI Taxonomy" id="797122"/>
    <lineage>
        <taxon>Eukaryota</taxon>
        <taxon>Metamonada</taxon>
        <taxon>Carpediemonas-like organisms</taxon>
        <taxon>Kipferlia</taxon>
    </lineage>
</organism>